<feature type="non-terminal residue" evidence="5">
    <location>
        <position position="180"/>
    </location>
</feature>
<dbReference type="Gene3D" id="1.10.8.550">
    <property type="entry name" value="Proto-chlorophyllide reductase 57 kD subunit B"/>
    <property type="match status" value="1"/>
</dbReference>
<dbReference type="Gene3D" id="3.30.413.10">
    <property type="entry name" value="Sulfite Reductase Hemoprotein, domain 1"/>
    <property type="match status" value="1"/>
</dbReference>
<keyword evidence="2" id="KW-0408">Iron</keyword>
<dbReference type="InterPro" id="IPR013580">
    <property type="entry name" value="LI-POR_suB-like_C"/>
</dbReference>
<dbReference type="GO" id="GO:0051536">
    <property type="term" value="F:iron-sulfur cluster binding"/>
    <property type="evidence" value="ECO:0007669"/>
    <property type="project" value="UniProtKB-KW"/>
</dbReference>
<dbReference type="GO" id="GO:0015979">
    <property type="term" value="P:photosynthesis"/>
    <property type="evidence" value="ECO:0007669"/>
    <property type="project" value="InterPro"/>
</dbReference>
<gene>
    <name evidence="5" type="ORF">S01H1_03051</name>
</gene>
<dbReference type="AlphaFoldDB" id="X0TD63"/>
<sequence>MKPRLANHSVQLANDKMDHYIGSHSQISGEKEKLMKWMPEAEEAIKKVPFFVRKRVRSRVEKEAKEAGKPAVSLADVKATQTRYLNGMSSEIKGYQIETCFGPSGCPNRAIISDQLIAQIETDVEKEDLLGFLEQSVQGDLKFHHEFRITLADCPNACSQPQIKDIGIIGACAPVVTEEP</sequence>
<dbReference type="InterPro" id="IPR042298">
    <property type="entry name" value="P-CP_red_C"/>
</dbReference>
<dbReference type="GO" id="GO:0016491">
    <property type="term" value="F:oxidoreductase activity"/>
    <property type="evidence" value="ECO:0007669"/>
    <property type="project" value="InterPro"/>
</dbReference>
<dbReference type="GO" id="GO:0015995">
    <property type="term" value="P:chlorophyll biosynthetic process"/>
    <property type="evidence" value="ECO:0007669"/>
    <property type="project" value="InterPro"/>
</dbReference>
<dbReference type="EMBL" id="BARS01001602">
    <property type="protein sequence ID" value="GAF73980.1"/>
    <property type="molecule type" value="Genomic_DNA"/>
</dbReference>
<evidence type="ECO:0000256" key="1">
    <source>
        <dbReference type="ARBA" id="ARBA00022723"/>
    </source>
</evidence>
<feature type="domain" description="Light-independent protochlorophyllide reductase subunit B-like C-terminal" evidence="4">
    <location>
        <begin position="37"/>
        <end position="79"/>
    </location>
</feature>
<accession>X0TD63</accession>
<reference evidence="5" key="1">
    <citation type="journal article" date="2014" name="Front. Microbiol.">
        <title>High frequency of phylogenetically diverse reductive dehalogenase-homologous genes in deep subseafloor sedimentary metagenomes.</title>
        <authorList>
            <person name="Kawai M."/>
            <person name="Futagami T."/>
            <person name="Toyoda A."/>
            <person name="Takaki Y."/>
            <person name="Nishi S."/>
            <person name="Hori S."/>
            <person name="Arai W."/>
            <person name="Tsubouchi T."/>
            <person name="Morono Y."/>
            <person name="Uchiyama I."/>
            <person name="Ito T."/>
            <person name="Fujiyama A."/>
            <person name="Inagaki F."/>
            <person name="Takami H."/>
        </authorList>
    </citation>
    <scope>NUCLEOTIDE SEQUENCE</scope>
    <source>
        <strain evidence="5">Expedition CK06-06</strain>
    </source>
</reference>
<comment type="caution">
    <text evidence="5">The sequence shown here is derived from an EMBL/GenBank/DDBJ whole genome shotgun (WGS) entry which is preliminary data.</text>
</comment>
<evidence type="ECO:0000256" key="3">
    <source>
        <dbReference type="ARBA" id="ARBA00023014"/>
    </source>
</evidence>
<dbReference type="SUPFAM" id="SSF56014">
    <property type="entry name" value="Nitrite and sulphite reductase 4Fe-4S domain-like"/>
    <property type="match status" value="1"/>
</dbReference>
<dbReference type="InterPro" id="IPR045854">
    <property type="entry name" value="NO2/SO3_Rdtase_4Fe4S_sf"/>
</dbReference>
<organism evidence="5">
    <name type="scientific">marine sediment metagenome</name>
    <dbReference type="NCBI Taxonomy" id="412755"/>
    <lineage>
        <taxon>unclassified sequences</taxon>
        <taxon>metagenomes</taxon>
        <taxon>ecological metagenomes</taxon>
    </lineage>
</organism>
<name>X0TD63_9ZZZZ</name>
<evidence type="ECO:0000259" key="4">
    <source>
        <dbReference type="Pfam" id="PF08369"/>
    </source>
</evidence>
<keyword evidence="1" id="KW-0479">Metal-binding</keyword>
<dbReference type="Pfam" id="PF08369">
    <property type="entry name" value="PCP_red"/>
    <property type="match status" value="1"/>
</dbReference>
<evidence type="ECO:0000256" key="2">
    <source>
        <dbReference type="ARBA" id="ARBA00023004"/>
    </source>
</evidence>
<protein>
    <submittedName>
        <fullName evidence="5">Putative dissimilatory sulfite reductase B (DsrB)</fullName>
    </submittedName>
</protein>
<keyword evidence="3" id="KW-0411">Iron-sulfur</keyword>
<dbReference type="GO" id="GO:0046872">
    <property type="term" value="F:metal ion binding"/>
    <property type="evidence" value="ECO:0007669"/>
    <property type="project" value="UniProtKB-KW"/>
</dbReference>
<evidence type="ECO:0000313" key="5">
    <source>
        <dbReference type="EMBL" id="GAF73980.1"/>
    </source>
</evidence>
<proteinExistence type="predicted"/>